<evidence type="ECO:0000256" key="1">
    <source>
        <dbReference type="SAM" id="MobiDB-lite"/>
    </source>
</evidence>
<feature type="compositionally biased region" description="Low complexity" evidence="1">
    <location>
        <begin position="517"/>
        <end position="528"/>
    </location>
</feature>
<feature type="compositionally biased region" description="Low complexity" evidence="1">
    <location>
        <begin position="238"/>
        <end position="257"/>
    </location>
</feature>
<organism evidence="3 4">
    <name type="scientific">Mesocestoides corti</name>
    <name type="common">Flatworm</name>
    <dbReference type="NCBI Taxonomy" id="53468"/>
    <lineage>
        <taxon>Eukaryota</taxon>
        <taxon>Metazoa</taxon>
        <taxon>Spiralia</taxon>
        <taxon>Lophotrochozoa</taxon>
        <taxon>Platyhelminthes</taxon>
        <taxon>Cestoda</taxon>
        <taxon>Eucestoda</taxon>
        <taxon>Cyclophyllidea</taxon>
        <taxon>Mesocestoididae</taxon>
        <taxon>Mesocestoides</taxon>
    </lineage>
</organism>
<feature type="compositionally biased region" description="Low complexity" evidence="1">
    <location>
        <begin position="379"/>
        <end position="392"/>
    </location>
</feature>
<feature type="compositionally biased region" description="Polar residues" evidence="1">
    <location>
        <begin position="263"/>
        <end position="280"/>
    </location>
</feature>
<dbReference type="OrthoDB" id="6259396at2759"/>
<feature type="compositionally biased region" description="Basic and acidic residues" evidence="1">
    <location>
        <begin position="316"/>
        <end position="326"/>
    </location>
</feature>
<dbReference type="InterPro" id="IPR057376">
    <property type="entry name" value="PH_trem"/>
</dbReference>
<feature type="region of interest" description="Disordered" evidence="1">
    <location>
        <begin position="505"/>
        <end position="528"/>
    </location>
</feature>
<feature type="region of interest" description="Disordered" evidence="1">
    <location>
        <begin position="146"/>
        <end position="283"/>
    </location>
</feature>
<feature type="region of interest" description="Disordered" evidence="1">
    <location>
        <begin position="560"/>
        <end position="617"/>
    </location>
</feature>
<sequence length="617" mass="68357">MTTREPFKPISIDKKLGDIYFNEKCLLYGPFAAPKTSPFTTERAQEVAEKYEKTKKPIKIKLVALADSLALLKKSRFGKKPPYPKIKYTEVKTHNVFSQTEKTIILGVQVAGKPQQFMAMVFEQPLKAIQLEDKLAYADEAPKNSLKNRIPVREPTPVQEPSPFVQQPSRSPSIVVMPHETARARSSSSSSSRGESKPNTPHSDNRMPASASPYDFHPSSATPESISGSRVAALPRQPAHSSTSTSSSPHPSASSHPQVIQRPLSSHNSRSETINETLHFSSPDPPICSKCRSRCASLVDIATSPLVFSVAQSRPRSRESSTHTRQNESLLSEKPCHVSSTEAMVDKECSQQKQPNDQLSKETLVVRETNLQREVRPRSLSSSSSSTSAQLSPQRRKSRQDSRPRSVRSNAHTHCHVCDAPQNSVSPSRPLYILASGHFRPFSELTHEQNYGSKTSVCSICGEAGVGDLRTVEIIQTDVNKRPILSEDGAVYMYSKTRPVEYTKDEGECYRRRSRRSSSGLLSDSSTSNLSLSISTAKERSLKMVPLKCDQTPVRVPTPEEYVSREVKRKRRPLSTDERLPIYRLDSSDSDSSITSSRMGPNGAGYAGSIKVTPLRH</sequence>
<dbReference type="EMBL" id="UXSR01005908">
    <property type="protein sequence ID" value="VDD83971.1"/>
    <property type="molecule type" value="Genomic_DNA"/>
</dbReference>
<feature type="compositionally biased region" description="Low complexity" evidence="1">
    <location>
        <begin position="184"/>
        <end position="193"/>
    </location>
</feature>
<protein>
    <submittedName>
        <fullName evidence="5">UDENN domain-containing protein</fullName>
    </submittedName>
</protein>
<dbReference type="Pfam" id="PF25356">
    <property type="entry name" value="PH_trem"/>
    <property type="match status" value="1"/>
</dbReference>
<reference evidence="5" key="2">
    <citation type="submission" date="2019-11" db="UniProtKB">
        <authorList>
            <consortium name="WormBaseParasite"/>
        </authorList>
    </citation>
    <scope>IDENTIFICATION</scope>
</reference>
<dbReference type="Proteomes" id="UP000267029">
    <property type="component" value="Unassembled WGS sequence"/>
</dbReference>
<dbReference type="WBParaSite" id="MCU_010567-RA">
    <property type="protein sequence ID" value="MCU_010567-RA"/>
    <property type="gene ID" value="MCU_010567"/>
</dbReference>
<reference evidence="3 4" key="1">
    <citation type="submission" date="2018-10" db="EMBL/GenBank/DDBJ databases">
        <authorList>
            <consortium name="Pathogen Informatics"/>
        </authorList>
    </citation>
    <scope>NUCLEOTIDE SEQUENCE [LARGE SCALE GENOMIC DNA]</scope>
</reference>
<evidence type="ECO:0000313" key="4">
    <source>
        <dbReference type="Proteomes" id="UP000267029"/>
    </source>
</evidence>
<evidence type="ECO:0000313" key="3">
    <source>
        <dbReference type="EMBL" id="VDD83971.1"/>
    </source>
</evidence>
<evidence type="ECO:0000259" key="2">
    <source>
        <dbReference type="Pfam" id="PF25356"/>
    </source>
</evidence>
<name>A0A0R3UQ27_MESCO</name>
<evidence type="ECO:0000313" key="5">
    <source>
        <dbReference type="WBParaSite" id="MCU_010567-RA"/>
    </source>
</evidence>
<accession>A0A0R3UQ27</accession>
<keyword evidence="4" id="KW-1185">Reference proteome</keyword>
<dbReference type="AlphaFoldDB" id="A0A0R3UQ27"/>
<proteinExistence type="predicted"/>
<feature type="region of interest" description="Disordered" evidence="1">
    <location>
        <begin position="310"/>
        <end position="421"/>
    </location>
</feature>
<gene>
    <name evidence="3" type="ORF">MCOS_LOCUS9974</name>
</gene>
<feature type="domain" description="Trematode PH-like" evidence="2">
    <location>
        <begin position="21"/>
        <end position="141"/>
    </location>
</feature>
<feature type="compositionally biased region" description="Polar residues" evidence="1">
    <location>
        <begin position="219"/>
        <end position="228"/>
    </location>
</feature>